<reference evidence="2 3" key="1">
    <citation type="submission" date="2023-09" db="EMBL/GenBank/DDBJ databases">
        <title>Thioclava shenzhenensis sp. nov., a multidrug resistant bacteria-antagonizing species isolated from coastal seawater.</title>
        <authorList>
            <person name="Long M."/>
        </authorList>
    </citation>
    <scope>NUCLEOTIDE SEQUENCE [LARGE SCALE GENOMIC DNA]</scope>
    <source>
        <strain evidence="2 3">FTW29</strain>
    </source>
</reference>
<keyword evidence="1" id="KW-0812">Transmembrane</keyword>
<keyword evidence="1" id="KW-0472">Membrane</keyword>
<accession>A0ABZ1E115</accession>
<protein>
    <submittedName>
        <fullName evidence="2">Uncharacterized protein</fullName>
    </submittedName>
</protein>
<dbReference type="Proteomes" id="UP001623290">
    <property type="component" value="Chromosome"/>
</dbReference>
<keyword evidence="1" id="KW-1133">Transmembrane helix</keyword>
<evidence type="ECO:0000313" key="3">
    <source>
        <dbReference type="Proteomes" id="UP001623290"/>
    </source>
</evidence>
<proteinExistence type="predicted"/>
<dbReference type="RefSeq" id="WP_406721451.1">
    <property type="nucleotide sequence ID" value="NZ_CP135443.1"/>
</dbReference>
<gene>
    <name evidence="2" type="ORF">RPE78_05565</name>
</gene>
<evidence type="ECO:0000256" key="1">
    <source>
        <dbReference type="SAM" id="Phobius"/>
    </source>
</evidence>
<dbReference type="EMBL" id="CP135443">
    <property type="protein sequence ID" value="WRY34757.1"/>
    <property type="molecule type" value="Genomic_DNA"/>
</dbReference>
<sequence>MAFISDLGVGLDGFSHGGVVPAEGEAIAPSSGLSEFLKLNMITRLNFFYMGAVLIGLGTIIFRIRAPKTIQRHRSIEEFFNSELDRASARRLRTMVFTIKRRRPNVASDLIRYAPWLDRDSSPSLSLAYSEAREEQDQQIHADVLSSFFNVESRYCNRKSAFVVFILYVIGISSAAIPGLFFTVQVLLSIFQ</sequence>
<feature type="transmembrane region" description="Helical" evidence="1">
    <location>
        <begin position="47"/>
        <end position="64"/>
    </location>
</feature>
<feature type="transmembrane region" description="Helical" evidence="1">
    <location>
        <begin position="162"/>
        <end position="191"/>
    </location>
</feature>
<organism evidence="2 3">
    <name type="scientific">Thioclava litoralis</name>
    <dbReference type="NCBI Taxonomy" id="3076557"/>
    <lineage>
        <taxon>Bacteria</taxon>
        <taxon>Pseudomonadati</taxon>
        <taxon>Pseudomonadota</taxon>
        <taxon>Alphaproteobacteria</taxon>
        <taxon>Rhodobacterales</taxon>
        <taxon>Paracoccaceae</taxon>
        <taxon>Thioclava</taxon>
    </lineage>
</organism>
<keyword evidence="3" id="KW-1185">Reference proteome</keyword>
<evidence type="ECO:0000313" key="2">
    <source>
        <dbReference type="EMBL" id="WRY34757.1"/>
    </source>
</evidence>
<name>A0ABZ1E115_9RHOB</name>